<keyword evidence="3" id="KW-0378">Hydrolase</keyword>
<keyword evidence="1" id="KW-0472">Membrane</keyword>
<proteinExistence type="predicted"/>
<feature type="transmembrane region" description="Helical" evidence="1">
    <location>
        <begin position="147"/>
        <end position="168"/>
    </location>
</feature>
<dbReference type="PANTHER" id="PTHR36844">
    <property type="entry name" value="PROTEASE PRSW"/>
    <property type="match status" value="1"/>
</dbReference>
<organism evidence="3 4">
    <name type="scientific">Candidatus Limivivens intestinipullorum</name>
    <dbReference type="NCBI Taxonomy" id="2840858"/>
    <lineage>
        <taxon>Bacteria</taxon>
        <taxon>Bacillati</taxon>
        <taxon>Bacillota</taxon>
        <taxon>Clostridia</taxon>
        <taxon>Lachnospirales</taxon>
        <taxon>Lachnospiraceae</taxon>
        <taxon>Lachnospiraceae incertae sedis</taxon>
        <taxon>Candidatus Limivivens</taxon>
    </lineage>
</organism>
<accession>A0A9D1EQU4</accession>
<evidence type="ECO:0000256" key="1">
    <source>
        <dbReference type="SAM" id="Phobius"/>
    </source>
</evidence>
<keyword evidence="3" id="KW-0482">Metalloprotease</keyword>
<dbReference type="Gene3D" id="2.60.200.20">
    <property type="match status" value="1"/>
</dbReference>
<dbReference type="InterPro" id="IPR000253">
    <property type="entry name" value="FHA_dom"/>
</dbReference>
<dbReference type="Pfam" id="PF13367">
    <property type="entry name" value="PrsW-protease"/>
    <property type="match status" value="1"/>
</dbReference>
<dbReference type="Proteomes" id="UP000823935">
    <property type="component" value="Unassembled WGS sequence"/>
</dbReference>
<sequence length="451" mass="49096">MNDNKTFFRKAEQKNLGLKDIFSDVFRRHTKEENARLFLAGTALTTPDEASMLAKWVKPYMFARIFIAGFALMIVSILLNNALTLPFIFTIGSYLVPVTVMFFIWEMNIPRNISFVAVLAIFLVGGVESLVFTTLLSLFSFGREVSAYALSVGLIEEAAKVLAAMVWMRKGDKKYILSGMLVGAAVGAGFAAVESTGYAIIEGDWSVPTMILRGLVAPGGHVTYAAITGGALAWAQGGDKLSIRHLASPKFLGGYLFSALTHAFYDYCCFTGNPLFLLVSVIPVIGTYFLLKVGLNQVVDAAMSRNADRLTMALGHDFMDGLAAAYTPDTAPAAPVYRVSELRLQGIRGTFTGRRFATQACIRLGRDPRCNDLVFPANTAGVSGVHCEILLSGNRIYVKDLESTYGTYVNGLRLNPGQPVEIRPGAHICLGSAREELQITLGSGEKRRRQP</sequence>
<dbReference type="InterPro" id="IPR008984">
    <property type="entry name" value="SMAD_FHA_dom_sf"/>
</dbReference>
<evidence type="ECO:0000313" key="3">
    <source>
        <dbReference type="EMBL" id="HIS30285.1"/>
    </source>
</evidence>
<dbReference type="SUPFAM" id="SSF49879">
    <property type="entry name" value="SMAD/FHA domain"/>
    <property type="match status" value="1"/>
</dbReference>
<comment type="caution">
    <text evidence="3">The sequence shown here is derived from an EMBL/GenBank/DDBJ whole genome shotgun (WGS) entry which is preliminary data.</text>
</comment>
<feature type="domain" description="FHA" evidence="2">
    <location>
        <begin position="362"/>
        <end position="414"/>
    </location>
</feature>
<keyword evidence="1" id="KW-1133">Transmembrane helix</keyword>
<feature type="transmembrane region" description="Helical" evidence="1">
    <location>
        <begin position="85"/>
        <end position="105"/>
    </location>
</feature>
<feature type="transmembrane region" description="Helical" evidence="1">
    <location>
        <begin position="271"/>
        <end position="291"/>
    </location>
</feature>
<keyword evidence="3" id="KW-0645">Protease</keyword>
<gene>
    <name evidence="3" type="ORF">IAB44_01865</name>
</gene>
<dbReference type="AlphaFoldDB" id="A0A9D1EQU4"/>
<feature type="transmembrane region" description="Helical" evidence="1">
    <location>
        <begin position="175"/>
        <end position="193"/>
    </location>
</feature>
<feature type="transmembrane region" description="Helical" evidence="1">
    <location>
        <begin position="61"/>
        <end position="79"/>
    </location>
</feature>
<dbReference type="InterPro" id="IPR026898">
    <property type="entry name" value="PrsW"/>
</dbReference>
<feature type="transmembrane region" description="Helical" evidence="1">
    <location>
        <begin position="247"/>
        <end position="265"/>
    </location>
</feature>
<feature type="transmembrane region" description="Helical" evidence="1">
    <location>
        <begin position="117"/>
        <end position="141"/>
    </location>
</feature>
<dbReference type="CDD" id="cd00060">
    <property type="entry name" value="FHA"/>
    <property type="match status" value="1"/>
</dbReference>
<dbReference type="GO" id="GO:0008237">
    <property type="term" value="F:metallopeptidase activity"/>
    <property type="evidence" value="ECO:0007669"/>
    <property type="project" value="UniProtKB-KW"/>
</dbReference>
<dbReference type="PANTHER" id="PTHR36844:SF1">
    <property type="entry name" value="PROTEASE PRSW"/>
    <property type="match status" value="1"/>
</dbReference>
<reference evidence="3" key="2">
    <citation type="journal article" date="2021" name="PeerJ">
        <title>Extensive microbial diversity within the chicken gut microbiome revealed by metagenomics and culture.</title>
        <authorList>
            <person name="Gilroy R."/>
            <person name="Ravi A."/>
            <person name="Getino M."/>
            <person name="Pursley I."/>
            <person name="Horton D.L."/>
            <person name="Alikhan N.F."/>
            <person name="Baker D."/>
            <person name="Gharbi K."/>
            <person name="Hall N."/>
            <person name="Watson M."/>
            <person name="Adriaenssens E.M."/>
            <person name="Foster-Nyarko E."/>
            <person name="Jarju S."/>
            <person name="Secka A."/>
            <person name="Antonio M."/>
            <person name="Oren A."/>
            <person name="Chaudhuri R.R."/>
            <person name="La Ragione R."/>
            <person name="Hildebrand F."/>
            <person name="Pallen M.J."/>
        </authorList>
    </citation>
    <scope>NUCLEOTIDE SEQUENCE</scope>
    <source>
        <strain evidence="3">CHK190-19873</strain>
    </source>
</reference>
<feature type="transmembrane region" description="Helical" evidence="1">
    <location>
        <begin position="213"/>
        <end position="235"/>
    </location>
</feature>
<dbReference type="Pfam" id="PF00498">
    <property type="entry name" value="FHA"/>
    <property type="match status" value="1"/>
</dbReference>
<keyword evidence="1" id="KW-0812">Transmembrane</keyword>
<dbReference type="EMBL" id="DVIQ01000011">
    <property type="protein sequence ID" value="HIS30285.1"/>
    <property type="molecule type" value="Genomic_DNA"/>
</dbReference>
<evidence type="ECO:0000313" key="4">
    <source>
        <dbReference type="Proteomes" id="UP000823935"/>
    </source>
</evidence>
<dbReference type="SMART" id="SM00240">
    <property type="entry name" value="FHA"/>
    <property type="match status" value="1"/>
</dbReference>
<name>A0A9D1EQU4_9FIRM</name>
<protein>
    <submittedName>
        <fullName evidence="3">PrsW family intramembrane metalloprotease</fullName>
    </submittedName>
</protein>
<evidence type="ECO:0000259" key="2">
    <source>
        <dbReference type="PROSITE" id="PS50006"/>
    </source>
</evidence>
<reference evidence="3" key="1">
    <citation type="submission" date="2020-10" db="EMBL/GenBank/DDBJ databases">
        <authorList>
            <person name="Gilroy R."/>
        </authorList>
    </citation>
    <scope>NUCLEOTIDE SEQUENCE</scope>
    <source>
        <strain evidence="3">CHK190-19873</strain>
    </source>
</reference>
<dbReference type="PROSITE" id="PS50006">
    <property type="entry name" value="FHA_DOMAIN"/>
    <property type="match status" value="1"/>
</dbReference>